<protein>
    <submittedName>
        <fullName evidence="1">Uncharacterized protein</fullName>
    </submittedName>
</protein>
<dbReference type="PANTHER" id="PTHR33674:SF8">
    <property type="entry name" value="OS01G0833400 PROTEIN"/>
    <property type="match status" value="1"/>
</dbReference>
<comment type="caution">
    <text evidence="1">The sequence shown here is derived from an EMBL/GenBank/DDBJ whole genome shotgun (WGS) entry which is preliminary data.</text>
</comment>
<evidence type="ECO:0000313" key="2">
    <source>
        <dbReference type="Proteomes" id="UP001164929"/>
    </source>
</evidence>
<dbReference type="Proteomes" id="UP001164929">
    <property type="component" value="Chromosome 5"/>
</dbReference>
<accession>A0AAD6QWL7</accession>
<dbReference type="AlphaFoldDB" id="A0AAD6QWL7"/>
<name>A0AAD6QWL7_9ROSI</name>
<keyword evidence="2" id="KW-1185">Reference proteome</keyword>
<dbReference type="Pfam" id="PF24046">
    <property type="entry name" value="At4g08330"/>
    <property type="match status" value="1"/>
</dbReference>
<dbReference type="EMBL" id="JAQIZT010000005">
    <property type="protein sequence ID" value="KAJ6997873.1"/>
    <property type="molecule type" value="Genomic_DNA"/>
</dbReference>
<reference evidence="1" key="1">
    <citation type="journal article" date="2023" name="Mol. Ecol. Resour.">
        <title>Chromosome-level genome assembly of a triploid poplar Populus alba 'Berolinensis'.</title>
        <authorList>
            <person name="Chen S."/>
            <person name="Yu Y."/>
            <person name="Wang X."/>
            <person name="Wang S."/>
            <person name="Zhang T."/>
            <person name="Zhou Y."/>
            <person name="He R."/>
            <person name="Meng N."/>
            <person name="Wang Y."/>
            <person name="Liu W."/>
            <person name="Liu Z."/>
            <person name="Liu J."/>
            <person name="Guo Q."/>
            <person name="Huang H."/>
            <person name="Sederoff R.R."/>
            <person name="Wang G."/>
            <person name="Qu G."/>
            <person name="Chen S."/>
        </authorList>
    </citation>
    <scope>NUCLEOTIDE SEQUENCE</scope>
    <source>
        <strain evidence="1">SC-2020</strain>
    </source>
</reference>
<proteinExistence type="predicted"/>
<dbReference type="InterPro" id="IPR045282">
    <property type="entry name" value="At4g08330-like"/>
</dbReference>
<dbReference type="PANTHER" id="PTHR33674">
    <property type="entry name" value="METHIONINE-S-OXIDE REDUCTASE"/>
    <property type="match status" value="1"/>
</dbReference>
<organism evidence="1 2">
    <name type="scientific">Populus alba x Populus x berolinensis</name>
    <dbReference type="NCBI Taxonomy" id="444605"/>
    <lineage>
        <taxon>Eukaryota</taxon>
        <taxon>Viridiplantae</taxon>
        <taxon>Streptophyta</taxon>
        <taxon>Embryophyta</taxon>
        <taxon>Tracheophyta</taxon>
        <taxon>Spermatophyta</taxon>
        <taxon>Magnoliopsida</taxon>
        <taxon>eudicotyledons</taxon>
        <taxon>Gunneridae</taxon>
        <taxon>Pentapetalae</taxon>
        <taxon>rosids</taxon>
        <taxon>fabids</taxon>
        <taxon>Malpighiales</taxon>
        <taxon>Salicaceae</taxon>
        <taxon>Saliceae</taxon>
        <taxon>Populus</taxon>
    </lineage>
</organism>
<evidence type="ECO:0000313" key="1">
    <source>
        <dbReference type="EMBL" id="KAJ6997873.1"/>
    </source>
</evidence>
<sequence>MEKSTAFREAYLNGNHHHSFSSSSASHRHVSYSIHPQTCYVLSKNSLLDHCGYGYIENQMEKLWCSCGICGYELNLSSSNRNTSTIGSKYGKSIKRGKISFFFIDESRFTQTDPTLPQSVKFSNVENMMLKSVPCSLLLASSLAFHFTADVLEQASSCFMLIK</sequence>
<gene>
    <name evidence="1" type="ORF">NC653_014186</name>
</gene>